<feature type="region of interest" description="Disordered" evidence="9">
    <location>
        <begin position="170"/>
        <end position="227"/>
    </location>
</feature>
<comment type="catalytic activity">
    <reaction evidence="1">
        <text>[E2 ubiquitin-conjugating enzyme]-S-ubiquitinyl-L-cysteine + [acceptor protein]-L-lysine = [E2 ubiquitin-conjugating enzyme]-L-cysteine + [acceptor protein]-N(6)-ubiquitinyl-L-lysine.</text>
        <dbReference type="EC" id="2.3.2.31"/>
    </reaction>
</comment>
<evidence type="ECO:0000256" key="2">
    <source>
        <dbReference type="ARBA" id="ARBA00012251"/>
    </source>
</evidence>
<evidence type="ECO:0000259" key="10">
    <source>
        <dbReference type="PROSITE" id="PS51873"/>
    </source>
</evidence>
<evidence type="ECO:0000313" key="12">
    <source>
        <dbReference type="Proteomes" id="UP000308133"/>
    </source>
</evidence>
<dbReference type="EC" id="2.3.2.31" evidence="2"/>
<sequence>MAGGGDEHVLEARRPSPVKRSKSSRHVSKQKDIPSPKPDLDELRSRRADYYARPERDRVHDLRQSSDSAEASSSRKEKKVVKDDTVKRSSTRRRKDSVQGYVYNSPQPSSGSYSVYEHREPERDQPRESRKSKGKALASSEDVSSRPRPARTSSIQVPLVSVLRPALKRSQTTSARVVGNRIEVPREEESTTRPKPLKAPSVTASRRTSRRQSGIFAPLLRSNTTPAATAPLPPRLIECLTCASDDIPVHKSAKLPCGHRMCHSCLRRIFVLSTTDPAHMPPKCCTADHIPLKHVDALFDNRFKLLWNKKYQEYKTSNRLYCPQKGCGEWIKPSHIHANTRHPSRKYGLCKRCKTRVCATCNNKYHKRRECPNDPDTAAFIATAKDRGWQRCYSCKAMVELKEGCNHMTCRCTAEFCMLCAAQWKTCECPWFNHAAVGEGDRLRDMRVPGEPVGIPILRRRVTVNGRAQGTYAEELDARRRQEREDEALARRMQLEADFGVEGGRLPFRHMQAPAAVPAGGQARAQNRTRGGGEATRVAMDSTFGVGNGMGHFMNEDFVRNATNVVLRAFDEGAAGMGRRGERESGRRRASAAVQSGHVRVGDPGLAPNAFGDASVLGAAGTAGLGNAVRSNGQTKKNRPSFTRIAKNGGAAQGGKSDRIRGWLANVE</sequence>
<dbReference type="EMBL" id="PTQR01000028">
    <property type="protein sequence ID" value="TKX25682.1"/>
    <property type="molecule type" value="Genomic_DNA"/>
</dbReference>
<evidence type="ECO:0000313" key="11">
    <source>
        <dbReference type="EMBL" id="TKX25682.1"/>
    </source>
</evidence>
<dbReference type="GO" id="GO:0016567">
    <property type="term" value="P:protein ubiquitination"/>
    <property type="evidence" value="ECO:0007669"/>
    <property type="project" value="InterPro"/>
</dbReference>
<feature type="compositionally biased region" description="Basic and acidic residues" evidence="9">
    <location>
        <begin position="116"/>
        <end position="131"/>
    </location>
</feature>
<dbReference type="PROSITE" id="PS00518">
    <property type="entry name" value="ZF_RING_1"/>
    <property type="match status" value="1"/>
</dbReference>
<feature type="compositionally biased region" description="Basic and acidic residues" evidence="9">
    <location>
        <begin position="29"/>
        <end position="64"/>
    </location>
</feature>
<reference evidence="11 12" key="1">
    <citation type="submission" date="2018-02" db="EMBL/GenBank/DDBJ databases">
        <title>Draft genome sequences of Elsinoe sp., causing black scab on jojoba.</title>
        <authorList>
            <person name="Stodart B."/>
            <person name="Jeffress S."/>
            <person name="Ash G."/>
            <person name="Arun Chinnappa K."/>
        </authorList>
    </citation>
    <scope>NUCLEOTIDE SEQUENCE [LARGE SCALE GENOMIC DNA]</scope>
    <source>
        <strain evidence="11 12">Hillstone_2</strain>
    </source>
</reference>
<dbReference type="InterPro" id="IPR031127">
    <property type="entry name" value="E3_UB_ligase_RBR"/>
</dbReference>
<accession>A0A4V6DUT3</accession>
<evidence type="ECO:0000256" key="9">
    <source>
        <dbReference type="SAM" id="MobiDB-lite"/>
    </source>
</evidence>
<dbReference type="CDD" id="cd22584">
    <property type="entry name" value="Rcat_RBR_unk"/>
    <property type="match status" value="1"/>
</dbReference>
<feature type="region of interest" description="Disordered" evidence="9">
    <location>
        <begin position="628"/>
        <end position="668"/>
    </location>
</feature>
<evidence type="ECO:0000256" key="1">
    <source>
        <dbReference type="ARBA" id="ARBA00001798"/>
    </source>
</evidence>
<keyword evidence="8" id="KW-0862">Zinc</keyword>
<dbReference type="Pfam" id="PF01485">
    <property type="entry name" value="IBR"/>
    <property type="match status" value="1"/>
</dbReference>
<evidence type="ECO:0000256" key="4">
    <source>
        <dbReference type="ARBA" id="ARBA00022723"/>
    </source>
</evidence>
<keyword evidence="5" id="KW-0677">Repeat</keyword>
<organism evidence="11 12">
    <name type="scientific">Elsinoe australis</name>
    <dbReference type="NCBI Taxonomy" id="40998"/>
    <lineage>
        <taxon>Eukaryota</taxon>
        <taxon>Fungi</taxon>
        <taxon>Dikarya</taxon>
        <taxon>Ascomycota</taxon>
        <taxon>Pezizomycotina</taxon>
        <taxon>Dothideomycetes</taxon>
        <taxon>Dothideomycetidae</taxon>
        <taxon>Myriangiales</taxon>
        <taxon>Elsinoaceae</taxon>
        <taxon>Elsinoe</taxon>
    </lineage>
</organism>
<dbReference type="Gene3D" id="1.20.120.1750">
    <property type="match status" value="1"/>
</dbReference>
<name>A0A4V6DUT3_9PEZI</name>
<comment type="caution">
    <text evidence="11">The sequence shown here is derived from an EMBL/GenBank/DDBJ whole genome shotgun (WGS) entry which is preliminary data.</text>
</comment>
<keyword evidence="6" id="KW-0863">Zinc-finger</keyword>
<dbReference type="InterPro" id="IPR002867">
    <property type="entry name" value="IBR_dom"/>
</dbReference>
<dbReference type="CDD" id="cd20335">
    <property type="entry name" value="BRcat_RBR"/>
    <property type="match status" value="1"/>
</dbReference>
<feature type="region of interest" description="Disordered" evidence="9">
    <location>
        <begin position="1"/>
        <end position="153"/>
    </location>
</feature>
<gene>
    <name evidence="11" type="ORF">C1H76_2332</name>
</gene>
<dbReference type="PROSITE" id="PS51873">
    <property type="entry name" value="TRIAD"/>
    <property type="match status" value="1"/>
</dbReference>
<evidence type="ECO:0000256" key="8">
    <source>
        <dbReference type="ARBA" id="ARBA00022833"/>
    </source>
</evidence>
<evidence type="ECO:0000256" key="3">
    <source>
        <dbReference type="ARBA" id="ARBA00022679"/>
    </source>
</evidence>
<evidence type="ECO:0000256" key="5">
    <source>
        <dbReference type="ARBA" id="ARBA00022737"/>
    </source>
</evidence>
<evidence type="ECO:0000256" key="6">
    <source>
        <dbReference type="ARBA" id="ARBA00022771"/>
    </source>
</evidence>
<feature type="compositionally biased region" description="Basic residues" evidence="9">
    <location>
        <begin position="16"/>
        <end position="28"/>
    </location>
</feature>
<keyword evidence="7" id="KW-0833">Ubl conjugation pathway</keyword>
<dbReference type="PANTHER" id="PTHR11685">
    <property type="entry name" value="RBR FAMILY RING FINGER AND IBR DOMAIN-CONTAINING"/>
    <property type="match status" value="1"/>
</dbReference>
<proteinExistence type="predicted"/>
<keyword evidence="4" id="KW-0479">Metal-binding</keyword>
<dbReference type="GO" id="GO:0008270">
    <property type="term" value="F:zinc ion binding"/>
    <property type="evidence" value="ECO:0007669"/>
    <property type="project" value="UniProtKB-KW"/>
</dbReference>
<dbReference type="GO" id="GO:0061630">
    <property type="term" value="F:ubiquitin protein ligase activity"/>
    <property type="evidence" value="ECO:0007669"/>
    <property type="project" value="UniProtKB-EC"/>
</dbReference>
<dbReference type="InterPro" id="IPR044066">
    <property type="entry name" value="TRIAD_supradom"/>
</dbReference>
<feature type="compositionally biased region" description="Polar residues" evidence="9">
    <location>
        <begin position="102"/>
        <end position="113"/>
    </location>
</feature>
<feature type="domain" description="RING-type" evidence="10">
    <location>
        <begin position="235"/>
        <end position="438"/>
    </location>
</feature>
<evidence type="ECO:0000256" key="7">
    <source>
        <dbReference type="ARBA" id="ARBA00022786"/>
    </source>
</evidence>
<feature type="compositionally biased region" description="Basic and acidic residues" evidence="9">
    <location>
        <begin position="183"/>
        <end position="192"/>
    </location>
</feature>
<dbReference type="InterPro" id="IPR017907">
    <property type="entry name" value="Znf_RING_CS"/>
</dbReference>
<dbReference type="SUPFAM" id="SSF57850">
    <property type="entry name" value="RING/U-box"/>
    <property type="match status" value="2"/>
</dbReference>
<protein>
    <recommendedName>
        <fullName evidence="2">RBR-type E3 ubiquitin transferase</fullName>
        <ecNumber evidence="2">2.3.2.31</ecNumber>
    </recommendedName>
</protein>
<dbReference type="AlphaFoldDB" id="A0A4V6DUT3"/>
<feature type="compositionally biased region" description="Basic and acidic residues" evidence="9">
    <location>
        <begin position="1"/>
        <end position="14"/>
    </location>
</feature>
<dbReference type="Proteomes" id="UP000308133">
    <property type="component" value="Unassembled WGS sequence"/>
</dbReference>
<keyword evidence="3" id="KW-0808">Transferase</keyword>